<gene>
    <name evidence="2" type="ORF">IFM46972_00994</name>
</gene>
<name>A0A8H3RLZ5_9EURO</name>
<evidence type="ECO:0000313" key="2">
    <source>
        <dbReference type="EMBL" id="GFF24284.1"/>
    </source>
</evidence>
<reference evidence="2 3" key="1">
    <citation type="submission" date="2020-01" db="EMBL/GenBank/DDBJ databases">
        <title>Draft genome sequence of Aspergillus udagawae IFM 46972.</title>
        <authorList>
            <person name="Takahashi H."/>
            <person name="Yaguchi T."/>
        </authorList>
    </citation>
    <scope>NUCLEOTIDE SEQUENCE [LARGE SCALE GENOMIC DNA]</scope>
    <source>
        <strain evidence="2 3">IFM 46972</strain>
    </source>
</reference>
<evidence type="ECO:0000313" key="3">
    <source>
        <dbReference type="Proteomes" id="UP000465221"/>
    </source>
</evidence>
<sequence length="183" mass="20067">MGAIKGVGELLVPKDPIDNKTISVASDVILGLFLINKGIFSSIGQGILKNMSINNKVELGGMTVQDPRGWGKSAEAHLARRHGRNDPRPLLMTTPDTGDMGYIITSGGYFYWGDLMINHIAEITKPRTWPEILRVLTTKGAKGLRKKFVQRVVVDEEPWEEEMSEGQGPLVPSSTDVPATLEK</sequence>
<feature type="region of interest" description="Disordered" evidence="1">
    <location>
        <begin position="157"/>
        <end position="183"/>
    </location>
</feature>
<comment type="caution">
    <text evidence="2">The sequence shown here is derived from an EMBL/GenBank/DDBJ whole genome shotgun (WGS) entry which is preliminary data.</text>
</comment>
<protein>
    <submittedName>
        <fullName evidence="2">Uncharacterized protein</fullName>
    </submittedName>
</protein>
<evidence type="ECO:0000256" key="1">
    <source>
        <dbReference type="SAM" id="MobiDB-lite"/>
    </source>
</evidence>
<dbReference type="Proteomes" id="UP000465221">
    <property type="component" value="Unassembled WGS sequence"/>
</dbReference>
<dbReference type="EMBL" id="BLKC01000004">
    <property type="protein sequence ID" value="GFF24284.1"/>
    <property type="molecule type" value="Genomic_DNA"/>
</dbReference>
<organism evidence="2 3">
    <name type="scientific">Aspergillus udagawae</name>
    <dbReference type="NCBI Taxonomy" id="91492"/>
    <lineage>
        <taxon>Eukaryota</taxon>
        <taxon>Fungi</taxon>
        <taxon>Dikarya</taxon>
        <taxon>Ascomycota</taxon>
        <taxon>Pezizomycotina</taxon>
        <taxon>Eurotiomycetes</taxon>
        <taxon>Eurotiomycetidae</taxon>
        <taxon>Eurotiales</taxon>
        <taxon>Aspergillaceae</taxon>
        <taxon>Aspergillus</taxon>
        <taxon>Aspergillus subgen. Fumigati</taxon>
    </lineage>
</organism>
<accession>A0A8H3RLZ5</accession>
<proteinExistence type="predicted"/>
<dbReference type="AlphaFoldDB" id="A0A8H3RLZ5"/>